<feature type="transmembrane region" description="Helical" evidence="1">
    <location>
        <begin position="205"/>
        <end position="224"/>
    </location>
</feature>
<dbReference type="EMBL" id="CP034086">
    <property type="protein sequence ID" value="AZG77344.1"/>
    <property type="molecule type" value="Genomic_DNA"/>
</dbReference>
<keyword evidence="1" id="KW-0812">Transmembrane</keyword>
<dbReference type="AlphaFoldDB" id="A0A3G8M6W7"/>
<sequence>MCWSGEASTVLAATGIAGAAYSALKKDPEPVALWVCLLYFASMESLQAVAYSVLNQCDSPLNQLMTMFGYLHITFQPFFINAVALYFMPKDSARIIAPWAYFGCFVAAIAMLLQLYPFAWAGHCALGRPLCGDVLCTVRGEWHIAWLLPTNGLGNSMVGNPYLGRGYIEYPLMAFYIPSLYGSWRFILFSWLAGPFLAGLTTSNINEWPAVWCLFSIGLVLAIIKTPLRYHLHVGDPWWMMLIKWWKRRKAAAKAALAATAPQPAESVALLTEVKEPAE</sequence>
<feature type="transmembrane region" description="Helical" evidence="1">
    <location>
        <begin position="66"/>
        <end position="87"/>
    </location>
</feature>
<dbReference type="Pfam" id="PF19069">
    <property type="entry name" value="DUF5765"/>
    <property type="match status" value="1"/>
</dbReference>
<evidence type="ECO:0000256" key="1">
    <source>
        <dbReference type="SAM" id="Phobius"/>
    </source>
</evidence>
<feature type="transmembrane region" description="Helical" evidence="1">
    <location>
        <begin position="32"/>
        <end position="54"/>
    </location>
</feature>
<name>A0A3G8M6W7_9HYPH</name>
<evidence type="ECO:0000313" key="3">
    <source>
        <dbReference type="Proteomes" id="UP000273982"/>
    </source>
</evidence>
<keyword evidence="1" id="KW-0472">Membrane</keyword>
<reference evidence="2 3" key="1">
    <citation type="submission" date="2018-11" db="EMBL/GenBank/DDBJ databases">
        <title>Genome squencing of methanotrophic bacteria isolated from alkaline groundwater in Korea.</title>
        <authorList>
            <person name="Nguyen L.N."/>
        </authorList>
    </citation>
    <scope>NUCLEOTIDE SEQUENCE [LARGE SCALE GENOMIC DNA]</scope>
    <source>
        <strain evidence="2 3">GW6</strain>
    </source>
</reference>
<dbReference type="InterPro" id="IPR043912">
    <property type="entry name" value="DUF5765"/>
</dbReference>
<keyword evidence="1" id="KW-1133">Transmembrane helix</keyword>
<accession>A0A3G8M6W7</accession>
<feature type="transmembrane region" description="Helical" evidence="1">
    <location>
        <begin position="173"/>
        <end position="193"/>
    </location>
</feature>
<proteinExistence type="predicted"/>
<dbReference type="RefSeq" id="WP_124739045.1">
    <property type="nucleotide sequence ID" value="NZ_CP034086.1"/>
</dbReference>
<protein>
    <submittedName>
        <fullName evidence="2">Uncharacterized protein</fullName>
    </submittedName>
</protein>
<dbReference type="Proteomes" id="UP000273982">
    <property type="component" value="Chromosome"/>
</dbReference>
<feature type="transmembrane region" description="Helical" evidence="1">
    <location>
        <begin position="99"/>
        <end position="119"/>
    </location>
</feature>
<gene>
    <name evidence="2" type="ORF">EHO51_11695</name>
</gene>
<organism evidence="2 3">
    <name type="scientific">Methylocystis rosea</name>
    <dbReference type="NCBI Taxonomy" id="173366"/>
    <lineage>
        <taxon>Bacteria</taxon>
        <taxon>Pseudomonadati</taxon>
        <taxon>Pseudomonadota</taxon>
        <taxon>Alphaproteobacteria</taxon>
        <taxon>Hyphomicrobiales</taxon>
        <taxon>Methylocystaceae</taxon>
        <taxon>Methylocystis</taxon>
    </lineage>
</organism>
<dbReference type="KEGG" id="mros:EHO51_11695"/>
<evidence type="ECO:0000313" key="2">
    <source>
        <dbReference type="EMBL" id="AZG77344.1"/>
    </source>
</evidence>